<gene>
    <name evidence="13" type="ORF">B4147_2451</name>
</gene>
<dbReference type="PROSITE" id="PS51198">
    <property type="entry name" value="UVRD_HELICASE_ATP_BIND"/>
    <property type="match status" value="1"/>
</dbReference>
<evidence type="ECO:0000256" key="1">
    <source>
        <dbReference type="ARBA" id="ARBA00009922"/>
    </source>
</evidence>
<keyword evidence="2 10" id="KW-0547">Nucleotide-binding</keyword>
<evidence type="ECO:0000256" key="6">
    <source>
        <dbReference type="ARBA" id="ARBA00023235"/>
    </source>
</evidence>
<reference evidence="13 14" key="1">
    <citation type="journal article" date="2015" name="Genome Announc.">
        <title>Next-Generation Whole-Genome Sequencing of Eight Strains of Bacillus cereus, Isolated from Food.</title>
        <authorList>
            <person name="Krawczyk A.O."/>
            <person name="de Jong A."/>
            <person name="Eijlander R.T."/>
            <person name="Berendsen E.M."/>
            <person name="Holsappel S."/>
            <person name="Wells-Bennik M.H."/>
            <person name="Kuipers O.P."/>
        </authorList>
    </citation>
    <scope>NUCLEOTIDE SEQUENCE [LARGE SCALE GENOMIC DNA]</scope>
    <source>
        <strain evidence="13 14">B4147</strain>
    </source>
</reference>
<evidence type="ECO:0000313" key="13">
    <source>
        <dbReference type="EMBL" id="KKZ93215.1"/>
    </source>
</evidence>
<keyword evidence="6" id="KW-0413">Isomerase</keyword>
<dbReference type="SUPFAM" id="SSF52540">
    <property type="entry name" value="P-loop containing nucleoside triphosphate hydrolases"/>
    <property type="match status" value="1"/>
</dbReference>
<evidence type="ECO:0000256" key="9">
    <source>
        <dbReference type="ARBA" id="ARBA00048988"/>
    </source>
</evidence>
<evidence type="ECO:0000256" key="8">
    <source>
        <dbReference type="ARBA" id="ARBA00034808"/>
    </source>
</evidence>
<dbReference type="PANTHER" id="PTHR11070:SF17">
    <property type="entry name" value="DNA HELICASE IV"/>
    <property type="match status" value="1"/>
</dbReference>
<evidence type="ECO:0000313" key="14">
    <source>
        <dbReference type="Proteomes" id="UP000035350"/>
    </source>
</evidence>
<keyword evidence="5 10" id="KW-0067">ATP-binding</keyword>
<dbReference type="GO" id="GO:0003677">
    <property type="term" value="F:DNA binding"/>
    <property type="evidence" value="ECO:0007669"/>
    <property type="project" value="InterPro"/>
</dbReference>
<dbReference type="PATRIC" id="fig|1396.433.peg.5182"/>
<dbReference type="RefSeq" id="WP_046959657.1">
    <property type="nucleotide sequence ID" value="NZ_LCYN01000031.1"/>
</dbReference>
<evidence type="ECO:0000256" key="5">
    <source>
        <dbReference type="ARBA" id="ARBA00022840"/>
    </source>
</evidence>
<evidence type="ECO:0000256" key="2">
    <source>
        <dbReference type="ARBA" id="ARBA00022741"/>
    </source>
</evidence>
<keyword evidence="3 10" id="KW-0378">Hydrolase</keyword>
<proteinExistence type="inferred from homology"/>
<evidence type="ECO:0000256" key="7">
    <source>
        <dbReference type="ARBA" id="ARBA00034617"/>
    </source>
</evidence>
<sequence>MNNILEEELQRMKDTLRTMDDQLEQLENIPVYYGDDFKEQILESMRESNRQNLRIGVHEPYFGRLDFQEDGKEEVMPIYIGKVGVSHKDTMKPIVIDWRAPVASMFYSFTGGDELAFYQSPDGLVEGDVYLKRNISIRKRELERVVDTYVKGNEDVSHADDFLLYRLGENKDNKLKDIVSTIQSEQNDIIRAERNLPLLIQGVAGSGKTTIALHRLAFLIYEYREQLEAERMIVFAPNSLFLDYISSVLPELGVGNISQTTFPDWALRTLDDSVKLKQTEEKLKEAFSINRDEEKVMLGKLKGTLEFKSFIEERMVQFEKELIPTSDFEAWDKAIIPVEDVKKWMQVEYKHYPLKKRRERLVGRMKRWIEIELKKYGETNEKKLLKKEATKRLNTYMKFWPKMSSLSLYSSILKSKEILEVLPEEVVKETEKSCRKKEVYVEDLPALIYIHHRITGIEIGQKFHHVVIDEAQDFSPFQVYVLKEITLGNSFTILGDLSQAIYDYQGIEDWGAFKEVFQETGYYELTRSYRSTKEIIEFANEIIKNAEIPVGLATPVFRSGEDVKVIHAEDQFNEIMKTLKHLQNEDVKTIAVIGRTDDECRDIYEKLTKAGLAVNVIEADQSKYEGGISVVPVYLAKGLEFDAVLLIDVDEEHYKNTKHDAKLLYVGCTRSLHDLWIFHSGEASSLIKGLK</sequence>
<dbReference type="Pfam" id="PF13538">
    <property type="entry name" value="UvrD_C_2"/>
    <property type="match status" value="1"/>
</dbReference>
<dbReference type="InterPro" id="IPR013986">
    <property type="entry name" value="DExx_box_DNA_helicase_dom_sf"/>
</dbReference>
<organism evidence="13 14">
    <name type="scientific">Bacillus wiedmannii</name>
    <dbReference type="NCBI Taxonomy" id="1890302"/>
    <lineage>
        <taxon>Bacteria</taxon>
        <taxon>Bacillati</taxon>
        <taxon>Bacillota</taxon>
        <taxon>Bacilli</taxon>
        <taxon>Bacillales</taxon>
        <taxon>Bacillaceae</taxon>
        <taxon>Bacillus</taxon>
        <taxon>Bacillus cereus group</taxon>
    </lineage>
</organism>
<evidence type="ECO:0000256" key="11">
    <source>
        <dbReference type="SAM" id="Coils"/>
    </source>
</evidence>
<dbReference type="PANTHER" id="PTHR11070">
    <property type="entry name" value="UVRD / RECB / PCRA DNA HELICASE FAMILY MEMBER"/>
    <property type="match status" value="1"/>
</dbReference>
<protein>
    <recommendedName>
        <fullName evidence="8">DNA 3'-5' helicase</fullName>
        <ecNumber evidence="8">5.6.2.4</ecNumber>
    </recommendedName>
</protein>
<accession>A0A0G8C0H6</accession>
<dbReference type="Proteomes" id="UP000035350">
    <property type="component" value="Unassembled WGS sequence"/>
</dbReference>
<evidence type="ECO:0000256" key="3">
    <source>
        <dbReference type="ARBA" id="ARBA00022801"/>
    </source>
</evidence>
<keyword evidence="4 10" id="KW-0347">Helicase</keyword>
<dbReference type="Gene3D" id="3.40.50.300">
    <property type="entry name" value="P-loop containing nucleotide triphosphate hydrolases"/>
    <property type="match status" value="3"/>
</dbReference>
<feature type="coiled-coil region" evidence="11">
    <location>
        <begin position="2"/>
        <end position="29"/>
    </location>
</feature>
<evidence type="ECO:0000259" key="12">
    <source>
        <dbReference type="PROSITE" id="PS51198"/>
    </source>
</evidence>
<feature type="domain" description="UvrD-like helicase ATP-binding" evidence="12">
    <location>
        <begin position="181"/>
        <end position="532"/>
    </location>
</feature>
<dbReference type="EMBL" id="LCYN01000031">
    <property type="protein sequence ID" value="KKZ93215.1"/>
    <property type="molecule type" value="Genomic_DNA"/>
</dbReference>
<comment type="catalytic activity">
    <reaction evidence="9">
        <text>ATP + H2O = ADP + phosphate + H(+)</text>
        <dbReference type="Rhea" id="RHEA:13065"/>
        <dbReference type="ChEBI" id="CHEBI:15377"/>
        <dbReference type="ChEBI" id="CHEBI:15378"/>
        <dbReference type="ChEBI" id="CHEBI:30616"/>
        <dbReference type="ChEBI" id="CHEBI:43474"/>
        <dbReference type="ChEBI" id="CHEBI:456216"/>
        <dbReference type="EC" id="5.6.2.4"/>
    </reaction>
</comment>
<dbReference type="EC" id="5.6.2.4" evidence="8"/>
<comment type="similarity">
    <text evidence="1">Belongs to the helicase family. UvrD subfamily.</text>
</comment>
<dbReference type="InterPro" id="IPR000212">
    <property type="entry name" value="DNA_helicase_UvrD/REP"/>
</dbReference>
<evidence type="ECO:0000256" key="4">
    <source>
        <dbReference type="ARBA" id="ARBA00022806"/>
    </source>
</evidence>
<feature type="binding site" evidence="10">
    <location>
        <begin position="202"/>
        <end position="209"/>
    </location>
    <ligand>
        <name>ATP</name>
        <dbReference type="ChEBI" id="CHEBI:30616"/>
    </ligand>
</feature>
<keyword evidence="11" id="KW-0175">Coiled coil</keyword>
<dbReference type="GO" id="GO:0043138">
    <property type="term" value="F:3'-5' DNA helicase activity"/>
    <property type="evidence" value="ECO:0007669"/>
    <property type="project" value="UniProtKB-EC"/>
</dbReference>
<dbReference type="InterPro" id="IPR027417">
    <property type="entry name" value="P-loop_NTPase"/>
</dbReference>
<dbReference type="GO" id="GO:0016887">
    <property type="term" value="F:ATP hydrolysis activity"/>
    <property type="evidence" value="ECO:0007669"/>
    <property type="project" value="RHEA"/>
</dbReference>
<dbReference type="GO" id="GO:0000725">
    <property type="term" value="P:recombinational repair"/>
    <property type="evidence" value="ECO:0007669"/>
    <property type="project" value="TreeGrafter"/>
</dbReference>
<dbReference type="Gene3D" id="1.10.10.160">
    <property type="match status" value="1"/>
</dbReference>
<comment type="catalytic activity">
    <reaction evidence="7">
        <text>Couples ATP hydrolysis with the unwinding of duplex DNA by translocating in the 3'-5' direction.</text>
        <dbReference type="EC" id="5.6.2.4"/>
    </reaction>
</comment>
<dbReference type="GO" id="GO:0005524">
    <property type="term" value="F:ATP binding"/>
    <property type="evidence" value="ECO:0007669"/>
    <property type="project" value="UniProtKB-UniRule"/>
</dbReference>
<evidence type="ECO:0000256" key="10">
    <source>
        <dbReference type="PROSITE-ProRule" id="PRU00560"/>
    </source>
</evidence>
<comment type="caution">
    <text evidence="13">The sequence shown here is derived from an EMBL/GenBank/DDBJ whole genome shotgun (WGS) entry which is preliminary data.</text>
</comment>
<dbReference type="InterPro" id="IPR014017">
    <property type="entry name" value="DNA_helicase_UvrD-like_C"/>
</dbReference>
<dbReference type="InterPro" id="IPR027785">
    <property type="entry name" value="UvrD-like_helicase_C"/>
</dbReference>
<name>A0A0G8C0H6_9BACI</name>
<reference evidence="14" key="2">
    <citation type="submission" date="2015-04" db="EMBL/GenBank/DDBJ databases">
        <title>Draft Genome Sequences of Eight Spore-Forming Food Isolates of Bacillus cereus Genome sequencing.</title>
        <authorList>
            <person name="Krawcyk A.O."/>
            <person name="de Jong A."/>
            <person name="Eijlander R.T."/>
            <person name="Berendsen E.M."/>
            <person name="Holsappel S."/>
            <person name="Wells-Bennik M."/>
            <person name="Kuipers O.P."/>
        </authorList>
    </citation>
    <scope>NUCLEOTIDE SEQUENCE [LARGE SCALE GENOMIC DNA]</scope>
    <source>
        <strain evidence="14">B4147</strain>
    </source>
</reference>
<dbReference type="InterPro" id="IPR014016">
    <property type="entry name" value="UvrD-like_ATP-bd"/>
</dbReference>
<dbReference type="AlphaFoldDB" id="A0A0G8C0H6"/>
<dbReference type="Pfam" id="PF00580">
    <property type="entry name" value="UvrD-helicase"/>
    <property type="match status" value="1"/>
</dbReference>
<dbReference type="GO" id="GO:0005829">
    <property type="term" value="C:cytosol"/>
    <property type="evidence" value="ECO:0007669"/>
    <property type="project" value="TreeGrafter"/>
</dbReference>
<dbReference type="Pfam" id="PF13361">
    <property type="entry name" value="UvrD_C"/>
    <property type="match status" value="1"/>
</dbReference>